<dbReference type="Proteomes" id="UP000621500">
    <property type="component" value="Unassembled WGS sequence"/>
</dbReference>
<evidence type="ECO:0000313" key="2">
    <source>
        <dbReference type="EMBL" id="GIG94620.1"/>
    </source>
</evidence>
<dbReference type="InterPro" id="IPR002372">
    <property type="entry name" value="PQQ_rpt_dom"/>
</dbReference>
<feature type="domain" description="Pyrrolo-quinoline quinone repeat" evidence="1">
    <location>
        <begin position="169"/>
        <end position="273"/>
    </location>
</feature>
<dbReference type="Pfam" id="PF13360">
    <property type="entry name" value="PQQ_2"/>
    <property type="match status" value="2"/>
</dbReference>
<accession>A0ABQ4EIT9</accession>
<dbReference type="InterPro" id="IPR011047">
    <property type="entry name" value="Quinoprotein_ADH-like_sf"/>
</dbReference>
<dbReference type="SUPFAM" id="SSF50998">
    <property type="entry name" value="Quinoprotein alcohol dehydrogenase-like"/>
    <property type="match status" value="2"/>
</dbReference>
<dbReference type="PANTHER" id="PTHR34512">
    <property type="entry name" value="CELL SURFACE PROTEIN"/>
    <property type="match status" value="1"/>
</dbReference>
<name>A0ABQ4EIT9_9ACTN</name>
<reference evidence="2 3" key="1">
    <citation type="submission" date="2021-01" db="EMBL/GenBank/DDBJ databases">
        <title>Whole genome shotgun sequence of Plantactinospora mayteni NBRC 109088.</title>
        <authorList>
            <person name="Komaki H."/>
            <person name="Tamura T."/>
        </authorList>
    </citation>
    <scope>NUCLEOTIDE SEQUENCE [LARGE SCALE GENOMIC DNA]</scope>
    <source>
        <strain evidence="2 3">NBRC 109088</strain>
    </source>
</reference>
<dbReference type="SMART" id="SM00564">
    <property type="entry name" value="PQQ"/>
    <property type="match status" value="5"/>
</dbReference>
<evidence type="ECO:0000313" key="3">
    <source>
        <dbReference type="Proteomes" id="UP000621500"/>
    </source>
</evidence>
<dbReference type="InterPro" id="IPR018391">
    <property type="entry name" value="PQQ_b-propeller_rpt"/>
</dbReference>
<dbReference type="RefSeq" id="WP_203856268.1">
    <property type="nucleotide sequence ID" value="NZ_BAAAZQ010000005.1"/>
</dbReference>
<protein>
    <recommendedName>
        <fullName evidence="1">Pyrrolo-quinoline quinone repeat domain-containing protein</fullName>
    </recommendedName>
</protein>
<dbReference type="InterPro" id="IPR015943">
    <property type="entry name" value="WD40/YVTN_repeat-like_dom_sf"/>
</dbReference>
<evidence type="ECO:0000259" key="1">
    <source>
        <dbReference type="Pfam" id="PF13360"/>
    </source>
</evidence>
<dbReference type="Gene3D" id="2.130.10.10">
    <property type="entry name" value="YVTN repeat-like/Quinoprotein amine dehydrogenase"/>
    <property type="match status" value="2"/>
</dbReference>
<sequence>MTSPAAVVGDFVLFGTDDVENPGEDYELSESVVVAHDRGTGRQVWNAGAGSCPVVVDDLCLAIDAPGLRAVELSERSELWRRVDDFGVLTAPPAIYDDMVFFTEGFEAQRNNGGLNALELLDGARRWGFNQDDVDDDQWENWEPPAPFHPVVCNGLVWVSRACREYCAVIGFDTATGQERWRYQLDGAPGGSAAISNGTLFIEERNEGAGHLLAINIATREPIWRTPVPTLCGSPVLAGGLVHVAAETGKVLTLDAITGAMRWSFDSGEPINPEADDYREVDSPLTISDNSLYLRTSRAIHALG</sequence>
<feature type="domain" description="Pyrrolo-quinoline quinone repeat" evidence="1">
    <location>
        <begin position="30"/>
        <end position="131"/>
    </location>
</feature>
<comment type="caution">
    <text evidence="2">The sequence shown here is derived from an EMBL/GenBank/DDBJ whole genome shotgun (WGS) entry which is preliminary data.</text>
</comment>
<keyword evidence="3" id="KW-1185">Reference proteome</keyword>
<gene>
    <name evidence="2" type="ORF">Pma05_11930</name>
</gene>
<dbReference type="PANTHER" id="PTHR34512:SF30">
    <property type="entry name" value="OUTER MEMBRANE PROTEIN ASSEMBLY FACTOR BAMB"/>
    <property type="match status" value="1"/>
</dbReference>
<proteinExistence type="predicted"/>
<organism evidence="2 3">
    <name type="scientific">Plantactinospora mayteni</name>
    <dbReference type="NCBI Taxonomy" id="566021"/>
    <lineage>
        <taxon>Bacteria</taxon>
        <taxon>Bacillati</taxon>
        <taxon>Actinomycetota</taxon>
        <taxon>Actinomycetes</taxon>
        <taxon>Micromonosporales</taxon>
        <taxon>Micromonosporaceae</taxon>
        <taxon>Plantactinospora</taxon>
    </lineage>
</organism>
<dbReference type="EMBL" id="BONX01000007">
    <property type="protein sequence ID" value="GIG94620.1"/>
    <property type="molecule type" value="Genomic_DNA"/>
</dbReference>